<feature type="transmembrane region" description="Helical" evidence="1">
    <location>
        <begin position="107"/>
        <end position="124"/>
    </location>
</feature>
<evidence type="ECO:0000256" key="1">
    <source>
        <dbReference type="SAM" id="Phobius"/>
    </source>
</evidence>
<protein>
    <submittedName>
        <fullName evidence="2">Uncharacterized protein</fullName>
    </submittedName>
</protein>
<reference evidence="2" key="2">
    <citation type="journal article" date="2021" name="PeerJ">
        <title>Extensive microbial diversity within the chicken gut microbiome revealed by metagenomics and culture.</title>
        <authorList>
            <person name="Gilroy R."/>
            <person name="Ravi A."/>
            <person name="Getino M."/>
            <person name="Pursley I."/>
            <person name="Horton D.L."/>
            <person name="Alikhan N.F."/>
            <person name="Baker D."/>
            <person name="Gharbi K."/>
            <person name="Hall N."/>
            <person name="Watson M."/>
            <person name="Adriaenssens E.M."/>
            <person name="Foster-Nyarko E."/>
            <person name="Jarju S."/>
            <person name="Secka A."/>
            <person name="Antonio M."/>
            <person name="Oren A."/>
            <person name="Chaudhuri R.R."/>
            <person name="La Ragione R."/>
            <person name="Hildebrand F."/>
            <person name="Pallen M.J."/>
        </authorList>
    </citation>
    <scope>NUCLEOTIDE SEQUENCE</scope>
    <source>
        <strain evidence="2">ChiBcec16-1751</strain>
    </source>
</reference>
<name>A0A9D1JTD1_9FIRM</name>
<evidence type="ECO:0000313" key="2">
    <source>
        <dbReference type="EMBL" id="HIS65091.1"/>
    </source>
</evidence>
<organism evidence="2 3">
    <name type="scientific">Candidatus Avoscillospira avistercoris</name>
    <dbReference type="NCBI Taxonomy" id="2840707"/>
    <lineage>
        <taxon>Bacteria</taxon>
        <taxon>Bacillati</taxon>
        <taxon>Bacillota</taxon>
        <taxon>Clostridia</taxon>
        <taxon>Eubacteriales</taxon>
        <taxon>Oscillospiraceae</taxon>
        <taxon>Oscillospiraceae incertae sedis</taxon>
        <taxon>Candidatus Avoscillospira</taxon>
    </lineage>
</organism>
<feature type="transmembrane region" description="Helical" evidence="1">
    <location>
        <begin position="282"/>
        <end position="301"/>
    </location>
</feature>
<feature type="transmembrane region" description="Helical" evidence="1">
    <location>
        <begin position="249"/>
        <end position="270"/>
    </location>
</feature>
<feature type="transmembrane region" description="Helical" evidence="1">
    <location>
        <begin position="131"/>
        <end position="151"/>
    </location>
</feature>
<proteinExistence type="predicted"/>
<reference evidence="2" key="1">
    <citation type="submission" date="2020-10" db="EMBL/GenBank/DDBJ databases">
        <authorList>
            <person name="Gilroy R."/>
        </authorList>
    </citation>
    <scope>NUCLEOTIDE SEQUENCE</scope>
    <source>
        <strain evidence="2">ChiBcec16-1751</strain>
    </source>
</reference>
<feature type="transmembrane region" description="Helical" evidence="1">
    <location>
        <begin position="307"/>
        <end position="328"/>
    </location>
</feature>
<dbReference type="Proteomes" id="UP000886741">
    <property type="component" value="Unassembled WGS sequence"/>
</dbReference>
<dbReference type="AlphaFoldDB" id="A0A9D1JTD1"/>
<sequence>MMDSYSPRQLCALLAAALAAPLVTVCSAVTWPWVLLGAAVAAIPLFYIYRSMGPTALPQGLGPAELLTTAWGKMLGKWLALASWLWLVLTVALTASMAVTAFPRDNAFPLIPMLLLILAAVASSQGAAATCRFGATLFLAVAPMISLVLAFGTTDVELRALRPDGTAMESLGPLTVLLIPAAAFYLRDGLTQRKTAWFRWYLLIAGAGVAVSLVCVGALGLPLAQASSNAFWLMSRSISVLGVMERFEVVISALLSISFCCLLAFLLAAARQALTCAAPNAPAHKTVWGSAALAAAFLWLVPSVPNWGWIVGNLAVLAIVPATTLFLVELKKS</sequence>
<keyword evidence="1" id="KW-0812">Transmembrane</keyword>
<evidence type="ECO:0000313" key="3">
    <source>
        <dbReference type="Proteomes" id="UP000886741"/>
    </source>
</evidence>
<comment type="caution">
    <text evidence="2">The sequence shown here is derived from an EMBL/GenBank/DDBJ whole genome shotgun (WGS) entry which is preliminary data.</text>
</comment>
<feature type="transmembrane region" description="Helical" evidence="1">
    <location>
        <begin position="200"/>
        <end position="224"/>
    </location>
</feature>
<keyword evidence="1" id="KW-0472">Membrane</keyword>
<gene>
    <name evidence="2" type="ORF">IAA83_06950</name>
</gene>
<accession>A0A9D1JTD1</accession>
<keyword evidence="1" id="KW-1133">Transmembrane helix</keyword>
<feature type="transmembrane region" description="Helical" evidence="1">
    <location>
        <begin position="78"/>
        <end position="101"/>
    </location>
</feature>
<dbReference type="EMBL" id="DVJJ01000105">
    <property type="protein sequence ID" value="HIS65091.1"/>
    <property type="molecule type" value="Genomic_DNA"/>
</dbReference>